<dbReference type="HAMAP" id="MF_00514">
    <property type="entry name" value="Ribosomal_bL35"/>
    <property type="match status" value="1"/>
</dbReference>
<evidence type="ECO:0000256" key="1">
    <source>
        <dbReference type="ARBA" id="ARBA00006598"/>
    </source>
</evidence>
<feature type="region of interest" description="Disordered" evidence="7">
    <location>
        <begin position="1"/>
        <end position="27"/>
    </location>
</feature>
<dbReference type="Pfam" id="PF01632">
    <property type="entry name" value="Ribosomal_L35p"/>
    <property type="match status" value="1"/>
</dbReference>
<dbReference type="PROSITE" id="PS00936">
    <property type="entry name" value="RIBOSOMAL_L35"/>
    <property type="match status" value="1"/>
</dbReference>
<dbReference type="GO" id="GO:0022625">
    <property type="term" value="C:cytosolic large ribosomal subunit"/>
    <property type="evidence" value="ECO:0007669"/>
    <property type="project" value="TreeGrafter"/>
</dbReference>
<dbReference type="STRING" id="1123510.GCA_000620025_02312"/>
<evidence type="ECO:0000256" key="6">
    <source>
        <dbReference type="RuleBase" id="RU000568"/>
    </source>
</evidence>
<evidence type="ECO:0000313" key="9">
    <source>
        <dbReference type="Proteomes" id="UP000267342"/>
    </source>
</evidence>
<organism evidence="8 9">
    <name type="scientific">Zymobacter palmae</name>
    <dbReference type="NCBI Taxonomy" id="33074"/>
    <lineage>
        <taxon>Bacteria</taxon>
        <taxon>Pseudomonadati</taxon>
        <taxon>Pseudomonadota</taxon>
        <taxon>Gammaproteobacteria</taxon>
        <taxon>Oceanospirillales</taxon>
        <taxon>Halomonadaceae</taxon>
        <taxon>Zymobacter group</taxon>
        <taxon>Zymobacter</taxon>
    </lineage>
</organism>
<dbReference type="PANTHER" id="PTHR33343">
    <property type="entry name" value="54S RIBOSOMAL PROTEIN BL35M"/>
    <property type="match status" value="1"/>
</dbReference>
<dbReference type="RefSeq" id="WP_027705367.1">
    <property type="nucleotide sequence ID" value="NZ_AP018933.1"/>
</dbReference>
<dbReference type="PRINTS" id="PR00064">
    <property type="entry name" value="RIBOSOMALL35"/>
</dbReference>
<dbReference type="EMBL" id="AP018933">
    <property type="protein sequence ID" value="BBG29852.1"/>
    <property type="molecule type" value="Genomic_DNA"/>
</dbReference>
<comment type="similarity">
    <text evidence="1 5 6">Belongs to the bacterial ribosomal protein bL35 family.</text>
</comment>
<evidence type="ECO:0000256" key="3">
    <source>
        <dbReference type="ARBA" id="ARBA00023274"/>
    </source>
</evidence>
<proteinExistence type="inferred from homology"/>
<dbReference type="GO" id="GO:0006412">
    <property type="term" value="P:translation"/>
    <property type="evidence" value="ECO:0007669"/>
    <property type="project" value="UniProtKB-UniRule"/>
</dbReference>
<dbReference type="AlphaFoldDB" id="A0A348HE00"/>
<dbReference type="PANTHER" id="PTHR33343:SF1">
    <property type="entry name" value="LARGE RIBOSOMAL SUBUNIT PROTEIN BL35M"/>
    <property type="match status" value="1"/>
</dbReference>
<keyword evidence="2 5" id="KW-0689">Ribosomal protein</keyword>
<evidence type="ECO:0000256" key="2">
    <source>
        <dbReference type="ARBA" id="ARBA00022980"/>
    </source>
</evidence>
<dbReference type="FunFam" id="4.10.410.60:FF:000001">
    <property type="entry name" value="50S ribosomal protein L35"/>
    <property type="match status" value="1"/>
</dbReference>
<dbReference type="InterPro" id="IPR021137">
    <property type="entry name" value="Ribosomal_bL35-like"/>
</dbReference>
<dbReference type="Gene3D" id="4.10.410.60">
    <property type="match status" value="1"/>
</dbReference>
<dbReference type="InterPro" id="IPR037229">
    <property type="entry name" value="Ribosomal_bL35_sf"/>
</dbReference>
<dbReference type="InterPro" id="IPR018265">
    <property type="entry name" value="Ribosomal_bL35_CS"/>
</dbReference>
<dbReference type="KEGG" id="zpl:ZBT109_1091"/>
<evidence type="ECO:0000313" key="8">
    <source>
        <dbReference type="EMBL" id="BBG29852.1"/>
    </source>
</evidence>
<dbReference type="GO" id="GO:0003735">
    <property type="term" value="F:structural constituent of ribosome"/>
    <property type="evidence" value="ECO:0007669"/>
    <property type="project" value="InterPro"/>
</dbReference>
<gene>
    <name evidence="5" type="primary">rpmI</name>
    <name evidence="8" type="ORF">ZBT109_1091</name>
</gene>
<dbReference type="InterPro" id="IPR001706">
    <property type="entry name" value="Ribosomal_bL35"/>
</dbReference>
<keyword evidence="3 5" id="KW-0687">Ribonucleoprotein</keyword>
<dbReference type="OrthoDB" id="47476at2"/>
<evidence type="ECO:0000256" key="5">
    <source>
        <dbReference type="HAMAP-Rule" id="MF_00514"/>
    </source>
</evidence>
<reference evidence="8 9" key="1">
    <citation type="submission" date="2018-09" db="EMBL/GenBank/DDBJ databases">
        <title>Zymobacter palmae IAM14233 (=T109) whole genome analysis.</title>
        <authorList>
            <person name="Yanase H."/>
        </authorList>
    </citation>
    <scope>NUCLEOTIDE SEQUENCE [LARGE SCALE GENOMIC DNA]</scope>
    <source>
        <strain evidence="8 9">IAM14233</strain>
    </source>
</reference>
<dbReference type="Proteomes" id="UP000267342">
    <property type="component" value="Chromosome"/>
</dbReference>
<evidence type="ECO:0000256" key="4">
    <source>
        <dbReference type="ARBA" id="ARBA00071664"/>
    </source>
</evidence>
<sequence>MAKLKIKSNRGAAKRFKKTAKGFKHKQSFRSHILTHKSTKRKRQLRGMKQLHAADRQLIARMLPNL</sequence>
<protein>
    <recommendedName>
        <fullName evidence="4 5">Large ribosomal subunit protein bL35</fullName>
    </recommendedName>
</protein>
<name>A0A348HE00_9GAMM</name>
<dbReference type="NCBIfam" id="TIGR00001">
    <property type="entry name" value="rpmI_bact"/>
    <property type="match status" value="1"/>
</dbReference>
<evidence type="ECO:0000256" key="7">
    <source>
        <dbReference type="SAM" id="MobiDB-lite"/>
    </source>
</evidence>
<accession>A0A348HE00</accession>
<dbReference type="SUPFAM" id="SSF143034">
    <property type="entry name" value="L35p-like"/>
    <property type="match status" value="1"/>
</dbReference>
<keyword evidence="9" id="KW-1185">Reference proteome</keyword>